<organism evidence="2 3">
    <name type="scientific">Roseomonas alba</name>
    <dbReference type="NCBI Taxonomy" id="2846776"/>
    <lineage>
        <taxon>Bacteria</taxon>
        <taxon>Pseudomonadati</taxon>
        <taxon>Pseudomonadota</taxon>
        <taxon>Alphaproteobacteria</taxon>
        <taxon>Acetobacterales</taxon>
        <taxon>Roseomonadaceae</taxon>
        <taxon>Roseomonas</taxon>
    </lineage>
</organism>
<keyword evidence="3" id="KW-1185">Reference proteome</keyword>
<name>A0ABS7ABD2_9PROT</name>
<keyword evidence="1" id="KW-1133">Transmembrane helix</keyword>
<keyword evidence="1" id="KW-0812">Transmembrane</keyword>
<keyword evidence="1" id="KW-0472">Membrane</keyword>
<feature type="transmembrane region" description="Helical" evidence="1">
    <location>
        <begin position="54"/>
        <end position="74"/>
    </location>
</feature>
<sequence>MSLHRIPVAVRFMIMHGLIGFGLSALFVAAVLWADPGGVGRLILKHGGVPVVAMLWFFSGLTFGSVQIGAAIMLRDGRDEPPRGRRLRLQAIPVPVTVPARARR</sequence>
<dbReference type="EMBL" id="JAHYBZ010000006">
    <property type="protein sequence ID" value="MBW6399609.1"/>
    <property type="molecule type" value="Genomic_DNA"/>
</dbReference>
<feature type="transmembrane region" description="Helical" evidence="1">
    <location>
        <begin position="12"/>
        <end position="34"/>
    </location>
</feature>
<protein>
    <submittedName>
        <fullName evidence="2">Uncharacterized protein</fullName>
    </submittedName>
</protein>
<comment type="caution">
    <text evidence="2">The sequence shown here is derived from an EMBL/GenBank/DDBJ whole genome shotgun (WGS) entry which is preliminary data.</text>
</comment>
<gene>
    <name evidence="2" type="ORF">KPL78_17250</name>
</gene>
<evidence type="ECO:0000256" key="1">
    <source>
        <dbReference type="SAM" id="Phobius"/>
    </source>
</evidence>
<proteinExistence type="predicted"/>
<evidence type="ECO:0000313" key="3">
    <source>
        <dbReference type="Proteomes" id="UP001196565"/>
    </source>
</evidence>
<accession>A0ABS7ABD2</accession>
<reference evidence="2 3" key="1">
    <citation type="submission" date="2021-07" db="EMBL/GenBank/DDBJ databases">
        <authorList>
            <person name="So Y."/>
        </authorList>
    </citation>
    <scope>NUCLEOTIDE SEQUENCE [LARGE SCALE GENOMIC DNA]</scope>
    <source>
        <strain evidence="2 3">HJA6</strain>
    </source>
</reference>
<dbReference type="RefSeq" id="WP_219764221.1">
    <property type="nucleotide sequence ID" value="NZ_JAHYBZ010000006.1"/>
</dbReference>
<dbReference type="Proteomes" id="UP001196565">
    <property type="component" value="Unassembled WGS sequence"/>
</dbReference>
<evidence type="ECO:0000313" key="2">
    <source>
        <dbReference type="EMBL" id="MBW6399609.1"/>
    </source>
</evidence>